<protein>
    <submittedName>
        <fullName evidence="1">Uncharacterized protein</fullName>
    </submittedName>
</protein>
<sequence>MSNESSYSAETSITIEEKQQQRLKALNAICKESPRSDSGSASGEFRAVSNQDQLPAPIDSHRANHQQQQQQTRQQTLSGGDISASEHQAKLHSSSLPASSAAQSRSIVSNAPAPTDSLSSDVVSPASILSVSTANQQYHSARSSPISSNSASSPLSSQSLTGKGDGTNIHSIDSKDERNVGSENASASDEAENSTSSALSSKLSATNPNRSFGHRRSNSLRRISIQNIRPVSSTSSLSAIQKPTAAGPKPTVDTRQLQHQVSAPTINQVPTPPIDEVQQTMDSDLPLDDWLMMMRGSKLLETPTNPTHSMASSDDDDEDVGTGSNDYGDGDEDIDRYIRDTVNDFFPPTPSPSPESQLRRHILAGLEDKHLDGVTVRDLTADEHHESNYPTGPEEARKSGNDVPSSLPSANIRRLRHHSTQGVISAANTKTSSTDNVVDIERLEALRQVEQL</sequence>
<accession>A0ACC1HAX9</accession>
<organism evidence="1 2">
    <name type="scientific">Spiromyces aspiralis</name>
    <dbReference type="NCBI Taxonomy" id="68401"/>
    <lineage>
        <taxon>Eukaryota</taxon>
        <taxon>Fungi</taxon>
        <taxon>Fungi incertae sedis</taxon>
        <taxon>Zoopagomycota</taxon>
        <taxon>Kickxellomycotina</taxon>
        <taxon>Kickxellomycetes</taxon>
        <taxon>Kickxellales</taxon>
        <taxon>Kickxellaceae</taxon>
        <taxon>Spiromyces</taxon>
    </lineage>
</organism>
<reference evidence="1" key="1">
    <citation type="submission" date="2022-06" db="EMBL/GenBank/DDBJ databases">
        <title>Phylogenomic reconstructions and comparative analyses of Kickxellomycotina fungi.</title>
        <authorList>
            <person name="Reynolds N.K."/>
            <person name="Stajich J.E."/>
            <person name="Barry K."/>
            <person name="Grigoriev I.V."/>
            <person name="Crous P."/>
            <person name="Smith M.E."/>
        </authorList>
    </citation>
    <scope>NUCLEOTIDE SEQUENCE</scope>
    <source>
        <strain evidence="1">RSA 2271</strain>
    </source>
</reference>
<gene>
    <name evidence="1" type="ORF">EV182_005778</name>
</gene>
<keyword evidence="2" id="KW-1185">Reference proteome</keyword>
<dbReference type="EMBL" id="JAMZIH010007310">
    <property type="protein sequence ID" value="KAJ1673155.1"/>
    <property type="molecule type" value="Genomic_DNA"/>
</dbReference>
<proteinExistence type="predicted"/>
<dbReference type="Proteomes" id="UP001145114">
    <property type="component" value="Unassembled WGS sequence"/>
</dbReference>
<evidence type="ECO:0000313" key="1">
    <source>
        <dbReference type="EMBL" id="KAJ1673155.1"/>
    </source>
</evidence>
<comment type="caution">
    <text evidence="1">The sequence shown here is derived from an EMBL/GenBank/DDBJ whole genome shotgun (WGS) entry which is preliminary data.</text>
</comment>
<evidence type="ECO:0000313" key="2">
    <source>
        <dbReference type="Proteomes" id="UP001145114"/>
    </source>
</evidence>
<name>A0ACC1HAX9_9FUNG</name>
<feature type="non-terminal residue" evidence="1">
    <location>
        <position position="452"/>
    </location>
</feature>